<dbReference type="InterPro" id="IPR008861">
    <property type="entry name" value="GpX-like"/>
</dbReference>
<sequence>MAETLLKHIVKQGERWDNLSYQYYGNAFEYGRIIDANPHISFCEVLPTGAVIYIPVLNVKPTNNENMPPWLRGADE</sequence>
<comment type="caution">
    <text evidence="1">The sequence shown here is derived from an EMBL/GenBank/DDBJ whole genome shotgun (WGS) entry which is preliminary data.</text>
</comment>
<keyword evidence="2" id="KW-1185">Reference proteome</keyword>
<proteinExistence type="predicted"/>
<protein>
    <submittedName>
        <fullName evidence="1">Tail protein X</fullName>
    </submittedName>
</protein>
<reference evidence="1 2" key="1">
    <citation type="submission" date="2023-02" db="EMBL/GenBank/DDBJ databases">
        <title>Mannheimia cairiniae sp. nov., a novel species of Mannheimia obtained from moscovy ducks (Cairina moschata) and reclassification of Mannheimia ovis as heterotypic synonym of Mannheimia pernigra.</title>
        <authorList>
            <person name="Christensen H."/>
        </authorList>
    </citation>
    <scope>NUCLEOTIDE SEQUENCE [LARGE SCALE GENOMIC DNA]</scope>
    <source>
        <strain evidence="1 2">AT1</strain>
    </source>
</reference>
<dbReference type="Pfam" id="PF05489">
    <property type="entry name" value="Phage_tail_X"/>
    <property type="match status" value="1"/>
</dbReference>
<dbReference type="EMBL" id="JAQSJE010000007">
    <property type="protein sequence ID" value="MDD0824381.1"/>
    <property type="molecule type" value="Genomic_DNA"/>
</dbReference>
<accession>A0ABT5MS25</accession>
<evidence type="ECO:0000313" key="1">
    <source>
        <dbReference type="EMBL" id="MDD0824381.1"/>
    </source>
</evidence>
<name>A0ABT5MS25_9PAST</name>
<organism evidence="1 2">
    <name type="scientific">Mannheimia cairinae</name>
    <dbReference type="NCBI Taxonomy" id="3025936"/>
    <lineage>
        <taxon>Bacteria</taxon>
        <taxon>Pseudomonadati</taxon>
        <taxon>Pseudomonadota</taxon>
        <taxon>Gammaproteobacteria</taxon>
        <taxon>Pasteurellales</taxon>
        <taxon>Pasteurellaceae</taxon>
        <taxon>Mannheimia</taxon>
    </lineage>
</organism>
<evidence type="ECO:0000313" key="2">
    <source>
        <dbReference type="Proteomes" id="UP001221909"/>
    </source>
</evidence>
<dbReference type="Proteomes" id="UP001221909">
    <property type="component" value="Unassembled WGS sequence"/>
</dbReference>
<dbReference type="RefSeq" id="WP_273749874.1">
    <property type="nucleotide sequence ID" value="NZ_JAQSJE010000007.1"/>
</dbReference>
<gene>
    <name evidence="1" type="ORF">PTQ27_07885</name>
</gene>